<reference evidence="2 3" key="1">
    <citation type="submission" date="2017-02" db="EMBL/GenBank/DDBJ databases">
        <title>Complete genome sequences of Mycobacterium kansasii strains isolated from rhesus macaques.</title>
        <authorList>
            <person name="Panda A."/>
            <person name="Nagaraj S."/>
            <person name="Zhao X."/>
            <person name="Tettelin H."/>
            <person name="Detolla L.J."/>
        </authorList>
    </citation>
    <scope>NUCLEOTIDE SEQUENCE [LARGE SCALE GENOMIC DNA]</scope>
    <source>
        <strain evidence="2 3">11-3469</strain>
    </source>
</reference>
<evidence type="ECO:0000256" key="1">
    <source>
        <dbReference type="SAM" id="MobiDB-lite"/>
    </source>
</evidence>
<sequence>MSAGVATTGEGQHRCQRSGKQAQRPEPHRFFPSLASVKD</sequence>
<name>A0A1V3X6X4_MYCKA</name>
<feature type="region of interest" description="Disordered" evidence="1">
    <location>
        <begin position="1"/>
        <end position="39"/>
    </location>
</feature>
<dbReference type="EMBL" id="MVBN01000004">
    <property type="protein sequence ID" value="OOK74969.1"/>
    <property type="molecule type" value="Genomic_DNA"/>
</dbReference>
<proteinExistence type="predicted"/>
<gene>
    <name evidence="2" type="ORF">BZL29_4505</name>
</gene>
<dbReference type="AlphaFoldDB" id="A0A1V3X6X4"/>
<protein>
    <submittedName>
        <fullName evidence="2">Uncharacterized protein</fullName>
    </submittedName>
</protein>
<evidence type="ECO:0000313" key="2">
    <source>
        <dbReference type="EMBL" id="OOK74969.1"/>
    </source>
</evidence>
<comment type="caution">
    <text evidence="2">The sequence shown here is derived from an EMBL/GenBank/DDBJ whole genome shotgun (WGS) entry which is preliminary data.</text>
</comment>
<dbReference type="Proteomes" id="UP000188532">
    <property type="component" value="Unassembled WGS sequence"/>
</dbReference>
<organism evidence="2 3">
    <name type="scientific">Mycobacterium kansasii</name>
    <dbReference type="NCBI Taxonomy" id="1768"/>
    <lineage>
        <taxon>Bacteria</taxon>
        <taxon>Bacillati</taxon>
        <taxon>Actinomycetota</taxon>
        <taxon>Actinomycetes</taxon>
        <taxon>Mycobacteriales</taxon>
        <taxon>Mycobacteriaceae</taxon>
        <taxon>Mycobacterium</taxon>
    </lineage>
</organism>
<accession>A0A1V3X6X4</accession>
<evidence type="ECO:0000313" key="3">
    <source>
        <dbReference type="Proteomes" id="UP000188532"/>
    </source>
</evidence>